<evidence type="ECO:0000256" key="15">
    <source>
        <dbReference type="ARBA" id="ARBA00022989"/>
    </source>
</evidence>
<comment type="pathway">
    <text evidence="3">Protein modification; protein ubiquitination.</text>
</comment>
<name>A0AAV8X6E8_9CUCU</name>
<keyword evidence="10" id="KW-0479">Metal-binding</keyword>
<evidence type="ECO:0000256" key="18">
    <source>
        <dbReference type="PROSITE-ProRule" id="PRU00175"/>
    </source>
</evidence>
<comment type="similarity">
    <text evidence="4">Belongs to the pex2/pex10/pex12 family.</text>
</comment>
<dbReference type="Gene3D" id="3.30.40.10">
    <property type="entry name" value="Zinc/RING finger domain, C3HC4 (zinc finger)"/>
    <property type="match status" value="1"/>
</dbReference>
<dbReference type="InterPro" id="IPR006845">
    <property type="entry name" value="Pex_N"/>
</dbReference>
<keyword evidence="12" id="KW-0833">Ubl conjugation pathway</keyword>
<dbReference type="EC" id="2.3.2.27" evidence="5"/>
<dbReference type="SMART" id="SM00184">
    <property type="entry name" value="RING"/>
    <property type="match status" value="1"/>
</dbReference>
<keyword evidence="14" id="KW-0653">Protein transport</keyword>
<dbReference type="PROSITE" id="PS00518">
    <property type="entry name" value="ZF_RING_1"/>
    <property type="match status" value="1"/>
</dbReference>
<dbReference type="PROSITE" id="PS50089">
    <property type="entry name" value="ZF_RING_2"/>
    <property type="match status" value="1"/>
</dbReference>
<dbReference type="Pfam" id="PF13920">
    <property type="entry name" value="zf-C3HC4_3"/>
    <property type="match status" value="1"/>
</dbReference>
<evidence type="ECO:0000256" key="4">
    <source>
        <dbReference type="ARBA" id="ARBA00008704"/>
    </source>
</evidence>
<keyword evidence="13" id="KW-0862">Zinc</keyword>
<dbReference type="PANTHER" id="PTHR23350:SF0">
    <property type="entry name" value="PEROXISOME BIOGENESIS FACTOR 10"/>
    <property type="match status" value="1"/>
</dbReference>
<keyword evidence="21" id="KW-1185">Reference proteome</keyword>
<keyword evidence="7" id="KW-0962">Peroxisome biogenesis</keyword>
<evidence type="ECO:0000256" key="11">
    <source>
        <dbReference type="ARBA" id="ARBA00022771"/>
    </source>
</evidence>
<dbReference type="GO" id="GO:0061630">
    <property type="term" value="F:ubiquitin protein ligase activity"/>
    <property type="evidence" value="ECO:0007669"/>
    <property type="project" value="UniProtKB-EC"/>
</dbReference>
<reference evidence="20" key="1">
    <citation type="journal article" date="2023" name="Insect Mol. Biol.">
        <title>Genome sequencing provides insights into the evolution of gene families encoding plant cell wall-degrading enzymes in longhorned beetles.</title>
        <authorList>
            <person name="Shin N.R."/>
            <person name="Okamura Y."/>
            <person name="Kirsch R."/>
            <person name="Pauchet Y."/>
        </authorList>
    </citation>
    <scope>NUCLEOTIDE SEQUENCE</scope>
    <source>
        <strain evidence="20">AMC_N1</strain>
    </source>
</reference>
<dbReference type="SUPFAM" id="SSF57850">
    <property type="entry name" value="RING/U-box"/>
    <property type="match status" value="1"/>
</dbReference>
<feature type="domain" description="RING-type" evidence="19">
    <location>
        <begin position="193"/>
        <end position="231"/>
    </location>
</feature>
<keyword evidence="17" id="KW-0576">Peroxisome</keyword>
<evidence type="ECO:0000256" key="17">
    <source>
        <dbReference type="ARBA" id="ARBA00023140"/>
    </source>
</evidence>
<evidence type="ECO:0000256" key="1">
    <source>
        <dbReference type="ARBA" id="ARBA00000900"/>
    </source>
</evidence>
<accession>A0AAV8X6E8</accession>
<evidence type="ECO:0000256" key="6">
    <source>
        <dbReference type="ARBA" id="ARBA00022448"/>
    </source>
</evidence>
<evidence type="ECO:0000313" key="20">
    <source>
        <dbReference type="EMBL" id="KAJ8934265.1"/>
    </source>
</evidence>
<evidence type="ECO:0000256" key="9">
    <source>
        <dbReference type="ARBA" id="ARBA00022692"/>
    </source>
</evidence>
<dbReference type="InterPro" id="IPR013083">
    <property type="entry name" value="Znf_RING/FYVE/PHD"/>
</dbReference>
<evidence type="ECO:0000256" key="8">
    <source>
        <dbReference type="ARBA" id="ARBA00022679"/>
    </source>
</evidence>
<dbReference type="GO" id="GO:0008270">
    <property type="term" value="F:zinc ion binding"/>
    <property type="evidence" value="ECO:0007669"/>
    <property type="project" value="UniProtKB-KW"/>
</dbReference>
<dbReference type="InterPro" id="IPR017907">
    <property type="entry name" value="Znf_RING_CS"/>
</dbReference>
<dbReference type="EMBL" id="JAPWTK010001066">
    <property type="protein sequence ID" value="KAJ8934265.1"/>
    <property type="molecule type" value="Genomic_DNA"/>
</dbReference>
<evidence type="ECO:0000256" key="16">
    <source>
        <dbReference type="ARBA" id="ARBA00023136"/>
    </source>
</evidence>
<evidence type="ECO:0000256" key="13">
    <source>
        <dbReference type="ARBA" id="ARBA00022833"/>
    </source>
</evidence>
<evidence type="ECO:0000313" key="21">
    <source>
        <dbReference type="Proteomes" id="UP001162162"/>
    </source>
</evidence>
<dbReference type="GO" id="GO:0005778">
    <property type="term" value="C:peroxisomal membrane"/>
    <property type="evidence" value="ECO:0007669"/>
    <property type="project" value="UniProtKB-SubCell"/>
</dbReference>
<keyword evidence="9" id="KW-0812">Transmembrane</keyword>
<evidence type="ECO:0000259" key="19">
    <source>
        <dbReference type="PROSITE" id="PS50089"/>
    </source>
</evidence>
<keyword evidence="6" id="KW-0813">Transport</keyword>
<keyword evidence="11 18" id="KW-0863">Zinc-finger</keyword>
<comment type="subcellular location">
    <subcellularLocation>
        <location evidence="2">Peroxisome membrane</location>
        <topology evidence="2">Multi-pass membrane protein</topology>
    </subcellularLocation>
</comment>
<dbReference type="InterPro" id="IPR025654">
    <property type="entry name" value="PEX2/10"/>
</dbReference>
<dbReference type="Proteomes" id="UP001162162">
    <property type="component" value="Unassembled WGS sequence"/>
</dbReference>
<dbReference type="GO" id="GO:0016558">
    <property type="term" value="P:protein import into peroxisome matrix"/>
    <property type="evidence" value="ECO:0007669"/>
    <property type="project" value="InterPro"/>
</dbReference>
<comment type="caution">
    <text evidence="20">The sequence shown here is derived from an EMBL/GenBank/DDBJ whole genome shotgun (WGS) entry which is preliminary data.</text>
</comment>
<organism evidence="20 21">
    <name type="scientific">Aromia moschata</name>
    <dbReference type="NCBI Taxonomy" id="1265417"/>
    <lineage>
        <taxon>Eukaryota</taxon>
        <taxon>Metazoa</taxon>
        <taxon>Ecdysozoa</taxon>
        <taxon>Arthropoda</taxon>
        <taxon>Hexapoda</taxon>
        <taxon>Insecta</taxon>
        <taxon>Pterygota</taxon>
        <taxon>Neoptera</taxon>
        <taxon>Endopterygota</taxon>
        <taxon>Coleoptera</taxon>
        <taxon>Polyphaga</taxon>
        <taxon>Cucujiformia</taxon>
        <taxon>Chrysomeloidea</taxon>
        <taxon>Cerambycidae</taxon>
        <taxon>Cerambycinae</taxon>
        <taxon>Callichromatini</taxon>
        <taxon>Aromia</taxon>
    </lineage>
</organism>
<evidence type="ECO:0000256" key="12">
    <source>
        <dbReference type="ARBA" id="ARBA00022786"/>
    </source>
</evidence>
<evidence type="ECO:0000256" key="14">
    <source>
        <dbReference type="ARBA" id="ARBA00022927"/>
    </source>
</evidence>
<keyword evidence="15" id="KW-1133">Transmembrane helix</keyword>
<comment type="catalytic activity">
    <reaction evidence="1">
        <text>S-ubiquitinyl-[E2 ubiquitin-conjugating enzyme]-L-cysteine + [acceptor protein]-L-lysine = [E2 ubiquitin-conjugating enzyme]-L-cysteine + N(6)-ubiquitinyl-[acceptor protein]-L-lysine.</text>
        <dbReference type="EC" id="2.3.2.27"/>
    </reaction>
</comment>
<evidence type="ECO:0000256" key="3">
    <source>
        <dbReference type="ARBA" id="ARBA00004906"/>
    </source>
</evidence>
<gene>
    <name evidence="20" type="ORF">NQ318_020916</name>
</gene>
<dbReference type="InterPro" id="IPR001841">
    <property type="entry name" value="Znf_RING"/>
</dbReference>
<evidence type="ECO:0000256" key="5">
    <source>
        <dbReference type="ARBA" id="ARBA00012483"/>
    </source>
</evidence>
<dbReference type="PANTHER" id="PTHR23350">
    <property type="entry name" value="PEROXISOME ASSEMBLY PROTEIN 10"/>
    <property type="match status" value="1"/>
</dbReference>
<proteinExistence type="inferred from homology"/>
<dbReference type="Pfam" id="PF04757">
    <property type="entry name" value="Pex2_Pex12"/>
    <property type="match status" value="1"/>
</dbReference>
<sequence length="246" mass="28205">MGARNYHTIRKTIPVIANIWYYCMTSLGNIQTLGEEYTGTIRIGRNNRIPSKLMQTLWLILFIGGEPLLERLLNTVKNKVLASKTVTQNGKSVLLKCIDFVKEQKPTLTRIHHSIFYTNGKYYNISNRIMGIRYVLLRQWLQDDTFTGSFNLLGQISLFYILFNCIHQLFLTNTTGNISENVINVATVSRKMCVLCAENIKSPCATSCGHIFCWTCIHDSLSYQKSCPICRESVNPSRIIFLQNYL</sequence>
<evidence type="ECO:0000256" key="10">
    <source>
        <dbReference type="ARBA" id="ARBA00022723"/>
    </source>
</evidence>
<evidence type="ECO:0000256" key="2">
    <source>
        <dbReference type="ARBA" id="ARBA00004585"/>
    </source>
</evidence>
<keyword evidence="16" id="KW-0472">Membrane</keyword>
<dbReference type="AlphaFoldDB" id="A0AAV8X6E8"/>
<keyword evidence="8" id="KW-0808">Transferase</keyword>
<protein>
    <recommendedName>
        <fullName evidence="5">RING-type E3 ubiquitin transferase</fullName>
        <ecNumber evidence="5">2.3.2.27</ecNumber>
    </recommendedName>
</protein>
<evidence type="ECO:0000256" key="7">
    <source>
        <dbReference type="ARBA" id="ARBA00022593"/>
    </source>
</evidence>